<comment type="caution">
    <text evidence="1">The sequence shown here is derived from an EMBL/GenBank/DDBJ whole genome shotgun (WGS) entry which is preliminary data.</text>
</comment>
<dbReference type="Proteomes" id="UP000540412">
    <property type="component" value="Unassembled WGS sequence"/>
</dbReference>
<sequence>MKNSIDKYLRQAHIESASARISRIATRAARAGYLLVRGRPGGREWALLDAGDGEVVYSAARLEEIEGWLDT</sequence>
<dbReference type="RefSeq" id="WP_040751187.1">
    <property type="nucleotide sequence ID" value="NZ_JACHIT010000001.1"/>
</dbReference>
<dbReference type="AlphaFoldDB" id="A0A7W9PE76"/>
<organism evidence="1 2">
    <name type="scientific">Nocardia transvalensis</name>
    <dbReference type="NCBI Taxonomy" id="37333"/>
    <lineage>
        <taxon>Bacteria</taxon>
        <taxon>Bacillati</taxon>
        <taxon>Actinomycetota</taxon>
        <taxon>Actinomycetes</taxon>
        <taxon>Mycobacteriales</taxon>
        <taxon>Nocardiaceae</taxon>
        <taxon>Nocardia</taxon>
    </lineage>
</organism>
<evidence type="ECO:0000313" key="2">
    <source>
        <dbReference type="Proteomes" id="UP000540412"/>
    </source>
</evidence>
<dbReference type="EMBL" id="JACHIT010000001">
    <property type="protein sequence ID" value="MBB5914346.1"/>
    <property type="molecule type" value="Genomic_DNA"/>
</dbReference>
<reference evidence="1 2" key="1">
    <citation type="submission" date="2020-08" db="EMBL/GenBank/DDBJ databases">
        <title>Sequencing the genomes of 1000 actinobacteria strains.</title>
        <authorList>
            <person name="Klenk H.-P."/>
        </authorList>
    </citation>
    <scope>NUCLEOTIDE SEQUENCE [LARGE SCALE GENOMIC DNA]</scope>
    <source>
        <strain evidence="1 2">DSM 43582</strain>
    </source>
</reference>
<proteinExistence type="predicted"/>
<evidence type="ECO:0000313" key="1">
    <source>
        <dbReference type="EMBL" id="MBB5914346.1"/>
    </source>
</evidence>
<keyword evidence="2" id="KW-1185">Reference proteome</keyword>
<accession>A0A7W9PE76</accession>
<gene>
    <name evidence="1" type="ORF">BJY24_003213</name>
</gene>
<name>A0A7W9PE76_9NOCA</name>
<protein>
    <submittedName>
        <fullName evidence="1">Uncharacterized protein</fullName>
    </submittedName>
</protein>